<name>A0A0L0G5C9_9EUKA</name>
<evidence type="ECO:0000313" key="2">
    <source>
        <dbReference type="Proteomes" id="UP000054560"/>
    </source>
</evidence>
<evidence type="ECO:0000313" key="1">
    <source>
        <dbReference type="EMBL" id="KNC84119.1"/>
    </source>
</evidence>
<proteinExistence type="predicted"/>
<dbReference type="GeneID" id="25904144"/>
<accession>A0A0L0G5C9</accession>
<dbReference type="EMBL" id="KQ241786">
    <property type="protein sequence ID" value="KNC84119.1"/>
    <property type="molecule type" value="Genomic_DNA"/>
</dbReference>
<dbReference type="AlphaFoldDB" id="A0A0L0G5C9"/>
<organism evidence="1 2">
    <name type="scientific">Sphaeroforma arctica JP610</name>
    <dbReference type="NCBI Taxonomy" id="667725"/>
    <lineage>
        <taxon>Eukaryota</taxon>
        <taxon>Ichthyosporea</taxon>
        <taxon>Ichthyophonida</taxon>
        <taxon>Sphaeroforma</taxon>
    </lineage>
</organism>
<keyword evidence="2" id="KW-1185">Reference proteome</keyword>
<dbReference type="Proteomes" id="UP000054560">
    <property type="component" value="Unassembled WGS sequence"/>
</dbReference>
<reference evidence="1 2" key="1">
    <citation type="submission" date="2011-02" db="EMBL/GenBank/DDBJ databases">
        <title>The Genome Sequence of Sphaeroforma arctica JP610.</title>
        <authorList>
            <consortium name="The Broad Institute Genome Sequencing Platform"/>
            <person name="Russ C."/>
            <person name="Cuomo C."/>
            <person name="Young S.K."/>
            <person name="Zeng Q."/>
            <person name="Gargeya S."/>
            <person name="Alvarado L."/>
            <person name="Berlin A."/>
            <person name="Chapman S.B."/>
            <person name="Chen Z."/>
            <person name="Freedman E."/>
            <person name="Gellesch M."/>
            <person name="Goldberg J."/>
            <person name="Griggs A."/>
            <person name="Gujja S."/>
            <person name="Heilman E."/>
            <person name="Heiman D."/>
            <person name="Howarth C."/>
            <person name="Mehta T."/>
            <person name="Neiman D."/>
            <person name="Pearson M."/>
            <person name="Roberts A."/>
            <person name="Saif S."/>
            <person name="Shea T."/>
            <person name="Shenoy N."/>
            <person name="Sisk P."/>
            <person name="Stolte C."/>
            <person name="Sykes S."/>
            <person name="White J."/>
            <person name="Yandava C."/>
            <person name="Burger G."/>
            <person name="Gray M.W."/>
            <person name="Holland P.W.H."/>
            <person name="King N."/>
            <person name="Lang F.B.F."/>
            <person name="Roger A.J."/>
            <person name="Ruiz-Trillo I."/>
            <person name="Haas B."/>
            <person name="Nusbaum C."/>
            <person name="Birren B."/>
        </authorList>
    </citation>
    <scope>NUCLEOTIDE SEQUENCE [LARGE SCALE GENOMIC DNA]</scope>
    <source>
        <strain evidence="1 2">JP610</strain>
    </source>
</reference>
<dbReference type="RefSeq" id="XP_014158021.1">
    <property type="nucleotide sequence ID" value="XM_014302546.1"/>
</dbReference>
<protein>
    <submittedName>
        <fullName evidence="1">Uncharacterized protein</fullName>
    </submittedName>
</protein>
<gene>
    <name evidence="1" type="ORF">SARC_03640</name>
</gene>
<sequence length="113" mass="12478">MDIKSLTEDAKSDTTAERFDLQALWTRVQDEKDTTATLGAPEASALGEMIGQRLIQHLALNLTFKEVAAEYVREKIRNSDIFGLKVVTDVAVLSGDMELDRLKLFNVGGVHAD</sequence>